<dbReference type="SUPFAM" id="SSF160240">
    <property type="entry name" value="Cation efflux protein cytoplasmic domain-like"/>
    <property type="match status" value="1"/>
</dbReference>
<dbReference type="InterPro" id="IPR058533">
    <property type="entry name" value="Cation_efflux_TM"/>
</dbReference>
<feature type="compositionally biased region" description="Polar residues" evidence="8">
    <location>
        <begin position="739"/>
        <end position="748"/>
    </location>
</feature>
<dbReference type="Proteomes" id="UP000541154">
    <property type="component" value="Unassembled WGS sequence"/>
</dbReference>
<evidence type="ECO:0000259" key="11">
    <source>
        <dbReference type="Pfam" id="PF16916"/>
    </source>
</evidence>
<dbReference type="NCBIfam" id="TIGR01297">
    <property type="entry name" value="CDF"/>
    <property type="match status" value="1"/>
</dbReference>
<keyword evidence="4 9" id="KW-0812">Transmembrane</keyword>
<dbReference type="GO" id="GO:0005385">
    <property type="term" value="F:zinc ion transmembrane transporter activity"/>
    <property type="evidence" value="ECO:0007669"/>
    <property type="project" value="TreeGrafter"/>
</dbReference>
<evidence type="ECO:0000256" key="2">
    <source>
        <dbReference type="ARBA" id="ARBA00008873"/>
    </source>
</evidence>
<evidence type="ECO:0000256" key="3">
    <source>
        <dbReference type="ARBA" id="ARBA00022448"/>
    </source>
</evidence>
<keyword evidence="6 9" id="KW-1133">Transmembrane helix</keyword>
<feature type="region of interest" description="Disordered" evidence="8">
    <location>
        <begin position="573"/>
        <end position="619"/>
    </location>
</feature>
<dbReference type="InterPro" id="IPR027469">
    <property type="entry name" value="Cation_efflux_TMD_sf"/>
</dbReference>
<organism evidence="12 13">
    <name type="scientific">Petromyces alliaceus</name>
    <name type="common">Aspergillus alliaceus</name>
    <dbReference type="NCBI Taxonomy" id="209559"/>
    <lineage>
        <taxon>Eukaryota</taxon>
        <taxon>Fungi</taxon>
        <taxon>Dikarya</taxon>
        <taxon>Ascomycota</taxon>
        <taxon>Pezizomycotina</taxon>
        <taxon>Eurotiomycetes</taxon>
        <taxon>Eurotiomycetidae</taxon>
        <taxon>Eurotiales</taxon>
        <taxon>Aspergillaceae</taxon>
        <taxon>Aspergillus</taxon>
        <taxon>Aspergillus subgen. Circumdati</taxon>
    </lineage>
</organism>
<feature type="domain" description="Cation efflux protein transmembrane" evidence="10">
    <location>
        <begin position="14"/>
        <end position="250"/>
    </location>
</feature>
<evidence type="ECO:0000256" key="9">
    <source>
        <dbReference type="SAM" id="Phobius"/>
    </source>
</evidence>
<feature type="compositionally biased region" description="Polar residues" evidence="8">
    <location>
        <begin position="517"/>
        <end position="526"/>
    </location>
</feature>
<dbReference type="PANTHER" id="PTHR45820:SF5">
    <property type="entry name" value="DIFFUSION FACILITATOR FAMILY METAL ION TRANSPORTER, PUTATIVE-RELATED"/>
    <property type="match status" value="1"/>
</dbReference>
<dbReference type="SUPFAM" id="SSF161111">
    <property type="entry name" value="Cation efflux protein transmembrane domain-like"/>
    <property type="match status" value="1"/>
</dbReference>
<feature type="region of interest" description="Disordered" evidence="8">
    <location>
        <begin position="475"/>
        <end position="495"/>
    </location>
</feature>
<dbReference type="Pfam" id="PF01545">
    <property type="entry name" value="Cation_efflux"/>
    <property type="match status" value="1"/>
</dbReference>
<feature type="compositionally biased region" description="Polar residues" evidence="8">
    <location>
        <begin position="482"/>
        <end position="495"/>
    </location>
</feature>
<keyword evidence="7 9" id="KW-0472">Membrane</keyword>
<evidence type="ECO:0000256" key="1">
    <source>
        <dbReference type="ARBA" id="ARBA00004141"/>
    </source>
</evidence>
<feature type="region of interest" description="Disordered" evidence="8">
    <location>
        <begin position="664"/>
        <end position="748"/>
    </location>
</feature>
<comment type="caution">
    <text evidence="12">The sequence shown here is derived from an EMBL/GenBank/DDBJ whole genome shotgun (WGS) entry which is preliminary data.</text>
</comment>
<feature type="transmembrane region" description="Helical" evidence="9">
    <location>
        <begin position="190"/>
        <end position="213"/>
    </location>
</feature>
<dbReference type="InterPro" id="IPR027470">
    <property type="entry name" value="Cation_efflux_CTD"/>
</dbReference>
<feature type="domain" description="Cation efflux protein cytoplasmic" evidence="11">
    <location>
        <begin position="255"/>
        <end position="328"/>
    </location>
</feature>
<dbReference type="AlphaFoldDB" id="A0A8H6A8F0"/>
<keyword evidence="5" id="KW-0862">Zinc</keyword>
<evidence type="ECO:0000313" key="13">
    <source>
        <dbReference type="Proteomes" id="UP000541154"/>
    </source>
</evidence>
<dbReference type="GO" id="GO:0016020">
    <property type="term" value="C:membrane"/>
    <property type="evidence" value="ECO:0007669"/>
    <property type="project" value="UniProtKB-SubCell"/>
</dbReference>
<feature type="transmembrane region" description="Helical" evidence="9">
    <location>
        <begin position="113"/>
        <end position="134"/>
    </location>
</feature>
<feature type="region of interest" description="Disordered" evidence="8">
    <location>
        <begin position="509"/>
        <end position="533"/>
    </location>
</feature>
<evidence type="ECO:0000256" key="8">
    <source>
        <dbReference type="SAM" id="MobiDB-lite"/>
    </source>
</evidence>
<comment type="similarity">
    <text evidence="2">Belongs to the cation diffusion facilitator (CDF) transporter (TC 2.A.4) family. SLC30A subfamily.</text>
</comment>
<feature type="transmembrane region" description="Helical" evidence="9">
    <location>
        <begin position="225"/>
        <end position="242"/>
    </location>
</feature>
<proteinExistence type="inferred from homology"/>
<name>A0A8H6A8F0_PETAA</name>
<reference evidence="12 13" key="1">
    <citation type="submission" date="2019-04" db="EMBL/GenBank/DDBJ databases">
        <title>Aspergillus burnettii sp. nov., novel species from soil in southeast Queensland.</title>
        <authorList>
            <person name="Gilchrist C.L.M."/>
            <person name="Pitt J.I."/>
            <person name="Lange L."/>
            <person name="Lacey H.J."/>
            <person name="Vuong D."/>
            <person name="Midgley D.J."/>
            <person name="Greenfield P."/>
            <person name="Bradbury M."/>
            <person name="Lacey E."/>
            <person name="Busk P.K."/>
            <person name="Pilgaard B."/>
            <person name="Chooi Y.H."/>
            <person name="Piggott A.M."/>
        </authorList>
    </citation>
    <scope>NUCLEOTIDE SEQUENCE [LARGE SCALE GENOMIC DNA]</scope>
    <source>
        <strain evidence="12 13">FRR 5400</strain>
    </source>
</reference>
<sequence>MGLKITRSQRLSAVIGISSIFFVAEISIGFYTHSLALVADAFHYLNDLIGFVVALVALRVSETDDAPKSLSFGWQRAQLLGAFFNGALLFALGISVFLQSIERFISLQYVENPKLMFIMGAVGLGLNLISAVFLHEHDHGHSHHGHSAVPLPAIPPIADEADISEHRYHKHQLHTSQPIPTRYDLGMLGVLLHVVSDAANNLGVMTAALVIWLTHYEGRYYADPGTSMGIAMMIILTSLPLVRRSGLILLESAPNDVDPADVKHDLERIPGVLAIHELHIWRLNQSKTLASVHIVVSDPSVANFAKTTKTINECFHAYGIHSATLQPETSPLAEVIRARAAVHPRQAQTQVSWGHQHHDRHPGWNIGWGWTGSKLSFPGISPSSLQPQMDFWKSESSRIRQIKKEITVDPYAALFGRRLEPLGFPNFVEGRVMSLCRSVFGLDKAPTVDKTSHITQTRGVEDHEYDPISGRMVPRKLPEKTTGCSDRSLKTPTESCTRHDEWTGYLSGVDRSETHSSENAPTYQDSESVKKVQVAPPDIPELAKKETFGTTPSEISQRQDTTRLIKSDVDIHGNDIKEQLDPGREANADVSDERSLSKSPSFLESNHKPASYTGMDSAQQQELLAREEAEDLDLLRPSDIRLLYNAKNLKRESVEPCETPKDLDAAFDSLDPGRDANSQGAREGFQQHAAVKSGYRTTNEPAALESTKQVHSRDESPSISPPPFQKDWTDALRSGEQGRGNTQITANSSLPSDTYHVLAYDPSTLQMTRGETISSFHSTHEYLHPSVVLPRLNNPAKFLPYFEEMQAEGYEIVSGGGDILVFTKARNAGNRVTDCGTEKAKIELGAAVRNEPLFSDEAISRSKLAPGLSLKLDTANTTGPTSSCDTSEGANVLSKERKSKVGKVLRRMLIGGFVTAASCYALGIVGEYFRTGGQDGRGIDGFTEFESERRHRD</sequence>
<dbReference type="Pfam" id="PF16916">
    <property type="entry name" value="ZT_dimer"/>
    <property type="match status" value="1"/>
</dbReference>
<feature type="transmembrane region" description="Helical" evidence="9">
    <location>
        <begin position="79"/>
        <end position="101"/>
    </location>
</feature>
<feature type="compositionally biased region" description="Basic and acidic residues" evidence="8">
    <location>
        <begin position="573"/>
        <end position="596"/>
    </location>
</feature>
<evidence type="ECO:0000256" key="7">
    <source>
        <dbReference type="ARBA" id="ARBA00023136"/>
    </source>
</evidence>
<evidence type="ECO:0000313" key="12">
    <source>
        <dbReference type="EMBL" id="KAF5861238.1"/>
    </source>
</evidence>
<protein>
    <submittedName>
        <fullName evidence="12">Uncharacterized protein</fullName>
    </submittedName>
</protein>
<evidence type="ECO:0000256" key="6">
    <source>
        <dbReference type="ARBA" id="ARBA00022989"/>
    </source>
</evidence>
<dbReference type="PANTHER" id="PTHR45820">
    <property type="entry name" value="FI23527P1"/>
    <property type="match status" value="1"/>
</dbReference>
<evidence type="ECO:0000259" key="10">
    <source>
        <dbReference type="Pfam" id="PF01545"/>
    </source>
</evidence>
<dbReference type="EMBL" id="SPNV01000105">
    <property type="protein sequence ID" value="KAF5861238.1"/>
    <property type="molecule type" value="Genomic_DNA"/>
</dbReference>
<keyword evidence="13" id="KW-1185">Reference proteome</keyword>
<accession>A0A8H6A8F0</accession>
<feature type="transmembrane region" description="Helical" evidence="9">
    <location>
        <begin position="12"/>
        <end position="31"/>
    </location>
</feature>
<dbReference type="InterPro" id="IPR036837">
    <property type="entry name" value="Cation_efflux_CTD_sf"/>
</dbReference>
<dbReference type="GO" id="GO:0006882">
    <property type="term" value="P:intracellular zinc ion homeostasis"/>
    <property type="evidence" value="ECO:0007669"/>
    <property type="project" value="TreeGrafter"/>
</dbReference>
<gene>
    <name evidence="12" type="ORF">ETB97_000493</name>
</gene>
<dbReference type="Gene3D" id="1.20.1510.10">
    <property type="entry name" value="Cation efflux protein transmembrane domain"/>
    <property type="match status" value="1"/>
</dbReference>
<evidence type="ECO:0000256" key="4">
    <source>
        <dbReference type="ARBA" id="ARBA00022692"/>
    </source>
</evidence>
<keyword evidence="3" id="KW-0813">Transport</keyword>
<dbReference type="InterPro" id="IPR002524">
    <property type="entry name" value="Cation_efflux"/>
</dbReference>
<comment type="subcellular location">
    <subcellularLocation>
        <location evidence="1">Membrane</location>
        <topology evidence="1">Multi-pass membrane protein</topology>
    </subcellularLocation>
</comment>
<evidence type="ECO:0000256" key="5">
    <source>
        <dbReference type="ARBA" id="ARBA00022833"/>
    </source>
</evidence>